<organism evidence="1 2">
    <name type="scientific">Hibiscus sabdariffa</name>
    <name type="common">roselle</name>
    <dbReference type="NCBI Taxonomy" id="183260"/>
    <lineage>
        <taxon>Eukaryota</taxon>
        <taxon>Viridiplantae</taxon>
        <taxon>Streptophyta</taxon>
        <taxon>Embryophyta</taxon>
        <taxon>Tracheophyta</taxon>
        <taxon>Spermatophyta</taxon>
        <taxon>Magnoliopsida</taxon>
        <taxon>eudicotyledons</taxon>
        <taxon>Gunneridae</taxon>
        <taxon>Pentapetalae</taxon>
        <taxon>rosids</taxon>
        <taxon>malvids</taxon>
        <taxon>Malvales</taxon>
        <taxon>Malvaceae</taxon>
        <taxon>Malvoideae</taxon>
        <taxon>Hibiscus</taxon>
    </lineage>
</organism>
<dbReference type="Proteomes" id="UP001396334">
    <property type="component" value="Unassembled WGS sequence"/>
</dbReference>
<protein>
    <submittedName>
        <fullName evidence="1">Uncharacterized protein</fullName>
    </submittedName>
</protein>
<gene>
    <name evidence="1" type="ORF">V6N11_065932</name>
</gene>
<proteinExistence type="predicted"/>
<dbReference type="EMBL" id="JBBPBN010001551">
    <property type="protein sequence ID" value="KAK8477984.1"/>
    <property type="molecule type" value="Genomic_DNA"/>
</dbReference>
<evidence type="ECO:0000313" key="2">
    <source>
        <dbReference type="Proteomes" id="UP001396334"/>
    </source>
</evidence>
<name>A0ABR1ZD98_9ROSI</name>
<sequence>MPKPNVLGRQRVMDQAGLTRADQLSTLPLLDRTVNGSGLAHWFNPSSPQLDWVTNGRGSYTWGREQIQPFNDPDMVG</sequence>
<keyword evidence="2" id="KW-1185">Reference proteome</keyword>
<accession>A0ABR1ZD98</accession>
<reference evidence="1 2" key="1">
    <citation type="journal article" date="2024" name="G3 (Bethesda)">
        <title>Genome assembly of Hibiscus sabdariffa L. provides insights into metabolisms of medicinal natural products.</title>
        <authorList>
            <person name="Kim T."/>
        </authorList>
    </citation>
    <scope>NUCLEOTIDE SEQUENCE [LARGE SCALE GENOMIC DNA]</scope>
    <source>
        <strain evidence="1">TK-2024</strain>
        <tissue evidence="1">Old leaves</tissue>
    </source>
</reference>
<comment type="caution">
    <text evidence="1">The sequence shown here is derived from an EMBL/GenBank/DDBJ whole genome shotgun (WGS) entry which is preliminary data.</text>
</comment>
<evidence type="ECO:0000313" key="1">
    <source>
        <dbReference type="EMBL" id="KAK8477984.1"/>
    </source>
</evidence>